<dbReference type="AlphaFoldDB" id="U1WGI5"/>
<evidence type="ECO:0000313" key="2">
    <source>
        <dbReference type="Proteomes" id="UP000016511"/>
    </source>
</evidence>
<sequence length="83" mass="9812">MCYDTDNKKRIRSEIVVIQKHAGRQYRLAREKKPFMVEEMDRLFFACRYEGSNEGFVIEKDAFHRQVQRGRIVASPFESALAI</sequence>
<reference evidence="1 2" key="1">
    <citation type="submission" date="2013-08" db="EMBL/GenBank/DDBJ databases">
        <authorList>
            <person name="Weinstock G."/>
            <person name="Sodergren E."/>
            <person name="Wylie T."/>
            <person name="Fulton L."/>
            <person name="Fulton R."/>
            <person name="Fronick C."/>
            <person name="O'Laughlin M."/>
            <person name="Godfrey J."/>
            <person name="Miner T."/>
            <person name="Herter B."/>
            <person name="Appelbaum E."/>
            <person name="Cordes M."/>
            <person name="Lek S."/>
            <person name="Wollam A."/>
            <person name="Pepin K.H."/>
            <person name="Palsikar V.B."/>
            <person name="Mitreva M."/>
            <person name="Wilson R.K."/>
        </authorList>
    </citation>
    <scope>NUCLEOTIDE SEQUENCE [LARGE SCALE GENOMIC DNA]</scope>
    <source>
        <strain evidence="1 2">ATCC 12856</strain>
    </source>
</reference>
<name>U1WGI5_ANEAE</name>
<comment type="caution">
    <text evidence="1">The sequence shown here is derived from an EMBL/GenBank/DDBJ whole genome shotgun (WGS) entry which is preliminary data.</text>
</comment>
<dbReference type="HOGENOM" id="CLU_2535296_0_0_9"/>
<proteinExistence type="predicted"/>
<dbReference type="PATRIC" id="fig|649747.3.peg.3835"/>
<dbReference type="EMBL" id="AWSJ01000254">
    <property type="protein sequence ID" value="ERI07689.1"/>
    <property type="molecule type" value="Genomic_DNA"/>
</dbReference>
<accession>U1WGI5</accession>
<organism evidence="1 2">
    <name type="scientific">Aneurinibacillus aneurinilyticus ATCC 12856</name>
    <dbReference type="NCBI Taxonomy" id="649747"/>
    <lineage>
        <taxon>Bacteria</taxon>
        <taxon>Bacillati</taxon>
        <taxon>Bacillota</taxon>
        <taxon>Bacilli</taxon>
        <taxon>Bacillales</taxon>
        <taxon>Paenibacillaceae</taxon>
        <taxon>Aneurinibacillus group</taxon>
        <taxon>Aneurinibacillus</taxon>
    </lineage>
</organism>
<dbReference type="Proteomes" id="UP000016511">
    <property type="component" value="Unassembled WGS sequence"/>
</dbReference>
<evidence type="ECO:0000313" key="1">
    <source>
        <dbReference type="EMBL" id="ERI07689.1"/>
    </source>
</evidence>
<keyword evidence="2" id="KW-1185">Reference proteome</keyword>
<protein>
    <submittedName>
        <fullName evidence="1">Uncharacterized protein</fullName>
    </submittedName>
</protein>
<gene>
    <name evidence="1" type="ORF">HMPREF0083_04229</name>
</gene>
<dbReference type="STRING" id="649747.HMPREF0083_04229"/>